<dbReference type="PANTHER" id="PTHR11010:SF38">
    <property type="entry name" value="LYSOSOMAL PRO-X CARBOXYPEPTIDASE"/>
    <property type="match status" value="1"/>
</dbReference>
<reference evidence="5 6" key="1">
    <citation type="submission" date="2024-09" db="EMBL/GenBank/DDBJ databases">
        <title>The Natural Products Discovery Center: Release of the First 8490 Sequenced Strains for Exploring Actinobacteria Biosynthetic Diversity.</title>
        <authorList>
            <person name="Kalkreuter E."/>
            <person name="Kautsar S.A."/>
            <person name="Yang D."/>
            <person name="Bader C.D."/>
            <person name="Teijaro C.N."/>
            <person name="Fluegel L."/>
            <person name="Davis C.M."/>
            <person name="Simpson J.R."/>
            <person name="Lauterbach L."/>
            <person name="Steele A.D."/>
            <person name="Gui C."/>
            <person name="Meng S."/>
            <person name="Li G."/>
            <person name="Viehrig K."/>
            <person name="Ye F."/>
            <person name="Su P."/>
            <person name="Kiefer A.F."/>
            <person name="Nichols A."/>
            <person name="Cepeda A.J."/>
            <person name="Yan W."/>
            <person name="Fan B."/>
            <person name="Jiang Y."/>
            <person name="Adhikari A."/>
            <person name="Zheng C.-J."/>
            <person name="Schuster L."/>
            <person name="Cowan T.M."/>
            <person name="Smanski M.J."/>
            <person name="Chevrette M.G."/>
            <person name="De Carvalho L.P.S."/>
            <person name="Shen B."/>
        </authorList>
    </citation>
    <scope>NUCLEOTIDE SEQUENCE [LARGE SCALE GENOMIC DNA]</scope>
    <source>
        <strain evidence="5 6">NPDC058348</strain>
    </source>
</reference>
<evidence type="ECO:0000256" key="2">
    <source>
        <dbReference type="ARBA" id="ARBA00022729"/>
    </source>
</evidence>
<name>A0ABW6FMM4_9ACTN</name>
<feature type="chain" id="PRO_5045222895" evidence="4">
    <location>
        <begin position="29"/>
        <end position="460"/>
    </location>
</feature>
<dbReference type="Pfam" id="PF05576">
    <property type="entry name" value="Peptidase_S37"/>
    <property type="match status" value="1"/>
</dbReference>
<dbReference type="GO" id="GO:0008233">
    <property type="term" value="F:peptidase activity"/>
    <property type="evidence" value="ECO:0007669"/>
    <property type="project" value="UniProtKB-KW"/>
</dbReference>
<keyword evidence="3" id="KW-0378">Hydrolase</keyword>
<dbReference type="Proteomes" id="UP001598448">
    <property type="component" value="Unassembled WGS sequence"/>
</dbReference>
<dbReference type="InterPro" id="IPR008761">
    <property type="entry name" value="Peptidase_S37"/>
</dbReference>
<keyword evidence="2 4" id="KW-0732">Signal</keyword>
<dbReference type="InterPro" id="IPR029058">
    <property type="entry name" value="AB_hydrolase_fold"/>
</dbReference>
<dbReference type="EMBL" id="JBHXIJ010000016">
    <property type="protein sequence ID" value="MFD5098238.1"/>
    <property type="molecule type" value="Genomic_DNA"/>
</dbReference>
<dbReference type="PANTHER" id="PTHR11010">
    <property type="entry name" value="PROTEASE S28 PRO-X CARBOXYPEPTIDASE-RELATED"/>
    <property type="match status" value="1"/>
</dbReference>
<dbReference type="GO" id="GO:0006508">
    <property type="term" value="P:proteolysis"/>
    <property type="evidence" value="ECO:0007669"/>
    <property type="project" value="UniProtKB-KW"/>
</dbReference>
<dbReference type="Gene3D" id="3.40.50.1820">
    <property type="entry name" value="alpha/beta hydrolase"/>
    <property type="match status" value="1"/>
</dbReference>
<comment type="caution">
    <text evidence="5">The sequence shown here is derived from an EMBL/GenBank/DDBJ whole genome shotgun (WGS) entry which is preliminary data.</text>
</comment>
<accession>A0ABW6FMM4</accession>
<proteinExistence type="predicted"/>
<keyword evidence="1 5" id="KW-0645">Protease</keyword>
<feature type="signal peptide" evidence="4">
    <location>
        <begin position="1"/>
        <end position="28"/>
    </location>
</feature>
<dbReference type="RefSeq" id="WP_386708833.1">
    <property type="nucleotide sequence ID" value="NZ_JBHXIJ010000016.1"/>
</dbReference>
<protein>
    <submittedName>
        <fullName evidence="5">S28 family serine protease</fullName>
    </submittedName>
</protein>
<organism evidence="5 6">
    <name type="scientific">Streptomyces albidochromogenes</name>
    <dbReference type="NCBI Taxonomy" id="329524"/>
    <lineage>
        <taxon>Bacteria</taxon>
        <taxon>Bacillati</taxon>
        <taxon>Actinomycetota</taxon>
        <taxon>Actinomycetes</taxon>
        <taxon>Kitasatosporales</taxon>
        <taxon>Streptomycetaceae</taxon>
        <taxon>Streptomyces</taxon>
    </lineage>
</organism>
<evidence type="ECO:0000313" key="5">
    <source>
        <dbReference type="EMBL" id="MFD5098238.1"/>
    </source>
</evidence>
<evidence type="ECO:0000256" key="4">
    <source>
        <dbReference type="SAM" id="SignalP"/>
    </source>
</evidence>
<dbReference type="SUPFAM" id="SSF53474">
    <property type="entry name" value="alpha/beta-Hydrolases"/>
    <property type="match status" value="1"/>
</dbReference>
<evidence type="ECO:0000256" key="3">
    <source>
        <dbReference type="ARBA" id="ARBA00022801"/>
    </source>
</evidence>
<keyword evidence="6" id="KW-1185">Reference proteome</keyword>
<sequence length="460" mass="50369">MRTKVLPSLLCAGLIAATGLSAASPALAATHATASGAPPAPPAASASTASAASAAADGVREKLERIPGLTVVSVADKDGFPFYTLTLAQPVDHRAPGGGTFQQRFTLWHKAETAPVVHYTGGYGLSSGTREITTLLGANQVSVEHRYFNTSRPSAVDWDDLNVWQQASDEHAIVQALKSLYTAKWIGTGASKGGMTQVYHERFYPGDLDAVVAYVAPNDANNRDDSVYENFFKTVGTQECRAALEAVQREMLVRRDAMLARFEATSKEQGLTFAYLGSADRAFEFSVLDQVWNFWQSGTYTDCPTVPDAEKATDDELYRWSVNHGLSIYADQGNGAEGSGPYYRQAAAQLGWADLKFKHLRDVRKYPDIYQPNSVLPTDMRTTYDGRVMKDVDRWVSTRGERMMFVYGQNDPWSAEQFKPSKNDSHLYVAPDTNHGALISKLTPAERAEAQATVKRWAGQ</sequence>
<gene>
    <name evidence="5" type="ORF">ACFWJN_04535</name>
</gene>
<evidence type="ECO:0000313" key="6">
    <source>
        <dbReference type="Proteomes" id="UP001598448"/>
    </source>
</evidence>
<evidence type="ECO:0000256" key="1">
    <source>
        <dbReference type="ARBA" id="ARBA00022670"/>
    </source>
</evidence>